<dbReference type="EMBL" id="JBHLTG010000001">
    <property type="protein sequence ID" value="MFC0676676.1"/>
    <property type="molecule type" value="Genomic_DNA"/>
</dbReference>
<comment type="caution">
    <text evidence="1">The sequence shown here is derived from an EMBL/GenBank/DDBJ whole genome shotgun (WGS) entry which is preliminary data.</text>
</comment>
<dbReference type="RefSeq" id="WP_386664439.1">
    <property type="nucleotide sequence ID" value="NZ_JBHLTG010000001.1"/>
</dbReference>
<proteinExistence type="predicted"/>
<sequence>MDEVPSSGLDVTLADNGTGDGIRFTSYWVCKVADTSSSFKHMVEAAVSSASGTLSLRGAGFLESQSPRGGVDQGLIFIDDRNGLALLFVNLPSQGERNCYVAQKGETPTLPPSTRWTPYRQLLIEEPWGCAQEKMERALKQIQEGDLQDVPDWVSIVCEIGTNYSLITERCKPA</sequence>
<keyword evidence="2" id="KW-1185">Reference proteome</keyword>
<name>A0ABV6RI71_9GAMM</name>
<accession>A0ABV6RI71</accession>
<organism evidence="1 2">
    <name type="scientific">Lysobacter korlensis</name>
    <dbReference type="NCBI Taxonomy" id="553636"/>
    <lineage>
        <taxon>Bacteria</taxon>
        <taxon>Pseudomonadati</taxon>
        <taxon>Pseudomonadota</taxon>
        <taxon>Gammaproteobacteria</taxon>
        <taxon>Lysobacterales</taxon>
        <taxon>Lysobacteraceae</taxon>
        <taxon>Lysobacter</taxon>
    </lineage>
</organism>
<evidence type="ECO:0000313" key="2">
    <source>
        <dbReference type="Proteomes" id="UP001589896"/>
    </source>
</evidence>
<dbReference type="Proteomes" id="UP001589896">
    <property type="component" value="Unassembled WGS sequence"/>
</dbReference>
<protein>
    <submittedName>
        <fullName evidence="1">Uncharacterized protein</fullName>
    </submittedName>
</protein>
<evidence type="ECO:0000313" key="1">
    <source>
        <dbReference type="EMBL" id="MFC0676676.1"/>
    </source>
</evidence>
<gene>
    <name evidence="1" type="ORF">ACFFGH_02255</name>
</gene>
<reference evidence="1 2" key="1">
    <citation type="submission" date="2024-09" db="EMBL/GenBank/DDBJ databases">
        <authorList>
            <person name="Sun Q."/>
            <person name="Mori K."/>
        </authorList>
    </citation>
    <scope>NUCLEOTIDE SEQUENCE [LARGE SCALE GENOMIC DNA]</scope>
    <source>
        <strain evidence="1 2">KCTC 23076</strain>
    </source>
</reference>